<name>E1A2A5_9CAUD</name>
<protein>
    <submittedName>
        <fullName evidence="1">Uncharacterized protein</fullName>
    </submittedName>
</protein>
<accession>E1A2A5</accession>
<dbReference type="KEGG" id="vg:9861415"/>
<dbReference type="EMBL" id="HM452126">
    <property type="protein sequence ID" value="ADM79851.1"/>
    <property type="molecule type" value="Genomic_DNA"/>
</dbReference>
<dbReference type="Proteomes" id="UP000002236">
    <property type="component" value="Segment"/>
</dbReference>
<dbReference type="GeneID" id="9861415"/>
<proteinExistence type="predicted"/>
<dbReference type="RefSeq" id="YP_003969297.1">
    <property type="nucleotide sequence ID" value="NC_014636.1"/>
</dbReference>
<sequence length="231" mass="26467">MRIYFVFFLYFNELAPTARSSISGRVYFMNIIGTKINHLEILSLDHVDCYGNKVYACSCSECATKTWLGTPVFKAYLNQIPKLRCWCDRRFKFDAKQREILAMRSIVNHGYSLHLAPVKEEWHRQSEAVLICPNGHQTFNKIGELMFGKPKCDVCIGIEKKKPKHLAVKITSDYAKRHGYTIRQVSGWAGESTQYQVTCKSHGSFDLSLRRIKSNTICESCATYKSPEGLC</sequence>
<gene>
    <name evidence="1" type="ORF">phiAS5_ORF0008</name>
</gene>
<reference evidence="1 2" key="1">
    <citation type="journal article" date="2012" name="Vet. Microbiol.">
        <title>Complete genome sequence and characterization of a broad-host range T4-like bacteriophage phiAS5 infecting Aeromonas salmonicida subsp. salmonicida.</title>
        <authorList>
            <person name="Kim J.H."/>
            <person name="Son J.S."/>
            <person name="Choi Y.J."/>
            <person name="Choresca C.H.Jr."/>
            <person name="Shin S.P."/>
            <person name="Han J.E."/>
            <person name="Jun J.W."/>
            <person name="Park S.C."/>
        </authorList>
    </citation>
    <scope>NUCLEOTIDE SEQUENCE [LARGE SCALE GENOMIC DNA]</scope>
</reference>
<organism evidence="1 2">
    <name type="scientific">Aeromonas phage phiAS5</name>
    <dbReference type="NCBI Taxonomy" id="879630"/>
    <lineage>
        <taxon>Viruses</taxon>
        <taxon>Duplodnaviria</taxon>
        <taxon>Heunggongvirae</taxon>
        <taxon>Uroviricota</taxon>
        <taxon>Caudoviricetes</taxon>
        <taxon>Pantevenvirales</taxon>
        <taxon>Straboviridae</taxon>
        <taxon>Chrysonvirus</taxon>
        <taxon>Chrysonvirus as5</taxon>
    </lineage>
</organism>
<evidence type="ECO:0000313" key="2">
    <source>
        <dbReference type="Proteomes" id="UP000002236"/>
    </source>
</evidence>
<evidence type="ECO:0000313" key="1">
    <source>
        <dbReference type="EMBL" id="ADM79851.1"/>
    </source>
</evidence>
<dbReference type="OrthoDB" id="13125at10239"/>
<keyword evidence="2" id="KW-1185">Reference proteome</keyword>